<dbReference type="KEGG" id="sfer:NCTC12278_00751"/>
<dbReference type="EMBL" id="LS483343">
    <property type="protein sequence ID" value="SQF40127.1"/>
    <property type="molecule type" value="Genomic_DNA"/>
</dbReference>
<keyword evidence="3" id="KW-1185">Reference proteome</keyword>
<dbReference type="OrthoDB" id="2960905at2"/>
<evidence type="ECO:0000313" key="2">
    <source>
        <dbReference type="EMBL" id="SQF40127.1"/>
    </source>
</evidence>
<dbReference type="PANTHER" id="PTHR37804">
    <property type="entry name" value="CDAA REGULATORY PROTEIN CDAR"/>
    <property type="match status" value="1"/>
</dbReference>
<evidence type="ECO:0000313" key="3">
    <source>
        <dbReference type="Proteomes" id="UP000249495"/>
    </source>
</evidence>
<keyword evidence="1" id="KW-0732">Signal</keyword>
<dbReference type="Gene3D" id="2.170.120.30">
    <property type="match status" value="1"/>
</dbReference>
<name>A0A2X3W3D6_9STRE</name>
<reference evidence="2 3" key="1">
    <citation type="submission" date="2018-06" db="EMBL/GenBank/DDBJ databases">
        <authorList>
            <consortium name="Pathogen Informatics"/>
            <person name="Doyle S."/>
        </authorList>
    </citation>
    <scope>NUCLEOTIDE SEQUENCE [LARGE SCALE GENOMIC DNA]</scope>
    <source>
        <strain evidence="2 3">NCTC12278</strain>
    </source>
</reference>
<dbReference type="PANTHER" id="PTHR37804:SF1">
    <property type="entry name" value="CDAA REGULATORY PROTEIN CDAR"/>
    <property type="match status" value="1"/>
</dbReference>
<sequence length="318" mass="34459">MPKKYSSNNILLALASIFFALILFLTAYAANSRSGGSTTGFGQTYSQTLENVPIDIKYDSDKYFISGYSYEAEVYLTTTNRIKLDSEINEDTRHFKVVADLSNLSEGSHKAKLQLTNLPSEVSGEVSPQTMSVTIGKKKTKTFKVEGIVSPDQVASGYSIKEIKTGVTEAEVTSDEATINQIDHVVAVLPEEQTLSANYSKPVTLQAVSAEGKILPSIISPTKTSLSVKIAELSKTVPVAVEITGQLNKNVSAVTYELQTKEVTIYGKQTDLDKISKVTAKVDVSDVSKDTTKSVSLSADNVKVDPEKVNVKLTVKQK</sequence>
<proteinExistence type="predicted"/>
<protein>
    <submittedName>
        <fullName evidence="2">YbbR-like signal peptide containing protein</fullName>
    </submittedName>
</protein>
<evidence type="ECO:0000256" key="1">
    <source>
        <dbReference type="SAM" id="SignalP"/>
    </source>
</evidence>
<dbReference type="Pfam" id="PF07949">
    <property type="entry name" value="YbbR"/>
    <property type="match status" value="3"/>
</dbReference>
<dbReference type="STRING" id="1123303.GCA_000372425_00282"/>
<accession>A0A2X3W3D6</accession>
<organism evidence="2 3">
    <name type="scientific">Streptococcus ferus</name>
    <dbReference type="NCBI Taxonomy" id="1345"/>
    <lineage>
        <taxon>Bacteria</taxon>
        <taxon>Bacillati</taxon>
        <taxon>Bacillota</taxon>
        <taxon>Bacilli</taxon>
        <taxon>Lactobacillales</taxon>
        <taxon>Streptococcaceae</taxon>
        <taxon>Streptococcus</taxon>
    </lineage>
</organism>
<dbReference type="Gene3D" id="2.170.120.40">
    <property type="entry name" value="YbbR-like domain"/>
    <property type="match status" value="1"/>
</dbReference>
<dbReference type="AlphaFoldDB" id="A0A2X3W3D6"/>
<feature type="chain" id="PRO_5015959763" evidence="1">
    <location>
        <begin position="30"/>
        <end position="318"/>
    </location>
</feature>
<dbReference type="Proteomes" id="UP000249495">
    <property type="component" value="Chromosome 1"/>
</dbReference>
<feature type="signal peptide" evidence="1">
    <location>
        <begin position="1"/>
        <end position="29"/>
    </location>
</feature>
<gene>
    <name evidence="2" type="ORF">NCTC12278_00751</name>
</gene>
<dbReference type="RefSeq" id="WP_018029610.1">
    <property type="nucleotide sequence ID" value="NZ_LS483343.1"/>
</dbReference>
<dbReference type="InterPro" id="IPR053154">
    <property type="entry name" value="c-di-AMP_regulator"/>
</dbReference>
<dbReference type="InterPro" id="IPR012505">
    <property type="entry name" value="YbbR"/>
</dbReference>